<keyword evidence="1" id="KW-1133">Transmembrane helix</keyword>
<keyword evidence="1" id="KW-0472">Membrane</keyword>
<dbReference type="RefSeq" id="XP_953529.1">
    <property type="nucleotide sequence ID" value="XM_948436.1"/>
</dbReference>
<evidence type="ECO:0000313" key="2">
    <source>
        <dbReference type="EMBL" id="CAI76904.1"/>
    </source>
</evidence>
<accession>Q4U8E9</accession>
<feature type="transmembrane region" description="Helical" evidence="1">
    <location>
        <begin position="117"/>
        <end position="140"/>
    </location>
</feature>
<protein>
    <submittedName>
        <fullName evidence="2">Uncharacterized protein</fullName>
    </submittedName>
</protein>
<proteinExistence type="predicted"/>
<feature type="transmembrane region" description="Helical" evidence="1">
    <location>
        <begin position="814"/>
        <end position="830"/>
    </location>
</feature>
<feature type="transmembrane region" description="Helical" evidence="1">
    <location>
        <begin position="779"/>
        <end position="802"/>
    </location>
</feature>
<feature type="transmembrane region" description="Helical" evidence="1">
    <location>
        <begin position="210"/>
        <end position="231"/>
    </location>
</feature>
<organism evidence="2 3">
    <name type="scientific">Theileria annulata</name>
    <dbReference type="NCBI Taxonomy" id="5874"/>
    <lineage>
        <taxon>Eukaryota</taxon>
        <taxon>Sar</taxon>
        <taxon>Alveolata</taxon>
        <taxon>Apicomplexa</taxon>
        <taxon>Aconoidasida</taxon>
        <taxon>Piroplasmida</taxon>
        <taxon>Theileriidae</taxon>
        <taxon>Theileria</taxon>
    </lineage>
</organism>
<dbReference type="AlphaFoldDB" id="Q4U8E9"/>
<feature type="transmembrane region" description="Helical" evidence="1">
    <location>
        <begin position="739"/>
        <end position="758"/>
    </location>
</feature>
<keyword evidence="1" id="KW-0812">Transmembrane</keyword>
<dbReference type="KEGG" id="tan:TA10475"/>
<dbReference type="VEuPathDB" id="PiroplasmaDB:TA10475"/>
<feature type="transmembrane region" description="Helical" evidence="1">
    <location>
        <begin position="709"/>
        <end position="727"/>
    </location>
</feature>
<dbReference type="InParanoid" id="Q4U8E9"/>
<feature type="transmembrane region" description="Helical" evidence="1">
    <location>
        <begin position="147"/>
        <end position="169"/>
    </location>
</feature>
<keyword evidence="3" id="KW-1185">Reference proteome</keyword>
<name>Q4U8E9_THEAN</name>
<evidence type="ECO:0000256" key="1">
    <source>
        <dbReference type="SAM" id="Phobius"/>
    </source>
</evidence>
<dbReference type="STRING" id="5874.Q4U8E9"/>
<feature type="transmembrane region" description="Helical" evidence="1">
    <location>
        <begin position="175"/>
        <end position="198"/>
    </location>
</feature>
<feature type="transmembrane region" description="Helical" evidence="1">
    <location>
        <begin position="86"/>
        <end position="105"/>
    </location>
</feature>
<reference evidence="2 3" key="1">
    <citation type="journal article" date="2005" name="Science">
        <title>Genome of the host-cell transforming parasite Theileria annulata compared with T. parva.</title>
        <authorList>
            <person name="Pain A."/>
            <person name="Renauld H."/>
            <person name="Berriman M."/>
            <person name="Murphy L."/>
            <person name="Yeats C.A."/>
            <person name="Weir W."/>
            <person name="Kerhornou A."/>
            <person name="Aslett M."/>
            <person name="Bishop R."/>
            <person name="Bouchier C."/>
            <person name="Cochet M."/>
            <person name="Coulson R.M.R."/>
            <person name="Cronin A."/>
            <person name="de Villiers E.P."/>
            <person name="Fraser A."/>
            <person name="Fosker N."/>
            <person name="Gardner M."/>
            <person name="Goble A."/>
            <person name="Griffiths-Jones S."/>
            <person name="Harris D.E."/>
            <person name="Katzer F."/>
            <person name="Larke N."/>
            <person name="Lord A."/>
            <person name="Maser P."/>
            <person name="McKellar S."/>
            <person name="Mooney P."/>
            <person name="Morton F."/>
            <person name="Nene V."/>
            <person name="O'Neil S."/>
            <person name="Price C."/>
            <person name="Quail M.A."/>
            <person name="Rabbinowitsch E."/>
            <person name="Rawlings N.D."/>
            <person name="Rutter S."/>
            <person name="Saunders D."/>
            <person name="Seeger K."/>
            <person name="Shah T."/>
            <person name="Squares R."/>
            <person name="Squares S."/>
            <person name="Tivey A."/>
            <person name="Walker A.R."/>
            <person name="Woodward J."/>
            <person name="Dobbelaere D.A.E."/>
            <person name="Langsley G."/>
            <person name="Rajandream M.A."/>
            <person name="McKeever D."/>
            <person name="Shiels B."/>
            <person name="Tait A."/>
            <person name="Barrell B.G."/>
            <person name="Hall N."/>
        </authorList>
    </citation>
    <scope>NUCLEOTIDE SEQUENCE [LARGE SCALE GENOMIC DNA]</scope>
    <source>
        <strain evidence="3">Ankara</strain>
    </source>
</reference>
<dbReference type="Proteomes" id="UP000001950">
    <property type="component" value="Chromosome 4"/>
</dbReference>
<sequence>MTEKQSSSTNPNKNGFEDFINKLQKSTGVSDIHQILCKLIVGFVSMLSCYINDQINVSSSLYGRGFRIPPNNLSIYISKLHSYRSLLMMVACFLYYIINLMIIDFCPKNFVNIVRNSFSLFFIYLLIISRFMLFFFSFFTPSISLRIYYILIIEGAFSGFLQMSVILLVPQYSSIMVISKDIIALLLFLIQLFYDFILSHKPLIMIRIQFFVSVLLNIIGFGLWAFYLFYYNKNEPESHTKKNFDFDSLNNINKTIKNLEKGVDITNNFVCKISKLLNGTNISELNMNNITNELNQKIENVASLDSTFRKLEYYIKGENCIKEFIEKLKEVKIYNNDLIDILIQVANQLDKNADIDKVLSSFFEKFNGKITANNFIFDIFEEIRKEKKIDLEICKLFDESKKEFKNQDDKAILKNLLKELKSKNVSKKSSLQLLIYLKQIFYKKIMSRYKHYNNIDEILSLINSFLIIYTEFIDKNLHIYVYTSVRAIIKSLQNIGSSSKYNKFRDKIKTLMDKLDPEDTNVNNNEVTIYTNFNKLSELFSKIDILRTNINDLESTQIINDNKMCIDEYINLLKSVDAVYLYSHKIDLSKIMNEIKELYSKYEKTENSSNETLESIKLKLPGLLDNLNKIKEYNDNIQSGFKDLKSSYSNFKETEEQLRNILFVSFRKALCPFLMIVPTCFFKDFLYPSILPFALLLRSESHYINIVTNIFHIVFCLAIFFIYLYSFNIMDYVWDYFDYLWLISIIPSTILIITLLAIHTKIGVFHRITLSLRKVFVLSLFYVLCFTVMESISYVCVADYVYKKSGDPTHNLKYLLFHHLLALFCSYIFSKLSVGYNHTRIELGHVAPYYQTELDLTNLQVFWFLIRGTFKSTFRDILFFARTDIREYL</sequence>
<dbReference type="GeneID" id="3862679"/>
<gene>
    <name evidence="2" type="ORF">TA10475</name>
</gene>
<feature type="transmembrane region" description="Helical" evidence="1">
    <location>
        <begin position="673"/>
        <end position="697"/>
    </location>
</feature>
<dbReference type="EMBL" id="CR940353">
    <property type="protein sequence ID" value="CAI76904.1"/>
    <property type="molecule type" value="Genomic_DNA"/>
</dbReference>
<evidence type="ECO:0000313" key="3">
    <source>
        <dbReference type="Proteomes" id="UP000001950"/>
    </source>
</evidence>